<protein>
    <recommendedName>
        <fullName evidence="3">FHA domain-containing protein</fullName>
    </recommendedName>
</protein>
<feature type="compositionally biased region" description="Acidic residues" evidence="2">
    <location>
        <begin position="78"/>
        <end position="89"/>
    </location>
</feature>
<proteinExistence type="predicted"/>
<feature type="compositionally biased region" description="Acidic residues" evidence="2">
    <location>
        <begin position="63"/>
        <end position="72"/>
    </location>
</feature>
<feature type="region of interest" description="Disordered" evidence="2">
    <location>
        <begin position="270"/>
        <end position="291"/>
    </location>
</feature>
<dbReference type="RefSeq" id="WP_071085164.1">
    <property type="nucleotide sequence ID" value="NZ_MBLM01000118.1"/>
</dbReference>
<evidence type="ECO:0000259" key="3">
    <source>
        <dbReference type="PROSITE" id="PS50006"/>
    </source>
</evidence>
<evidence type="ECO:0000313" key="5">
    <source>
        <dbReference type="Proteomes" id="UP000179627"/>
    </source>
</evidence>
<accession>A0A1S1QQH6</accession>
<feature type="compositionally biased region" description="Basic and acidic residues" evidence="2">
    <location>
        <begin position="278"/>
        <end position="291"/>
    </location>
</feature>
<dbReference type="CDD" id="cd00060">
    <property type="entry name" value="FHA"/>
    <property type="match status" value="1"/>
</dbReference>
<gene>
    <name evidence="4" type="ORF">CC117_18705</name>
</gene>
<dbReference type="Pfam" id="PF00498">
    <property type="entry name" value="FHA"/>
    <property type="match status" value="1"/>
</dbReference>
<keyword evidence="5" id="KW-1185">Reference proteome</keyword>
<dbReference type="Gene3D" id="2.60.200.20">
    <property type="match status" value="1"/>
</dbReference>
<name>A0A1S1QQH6_9ACTN</name>
<feature type="region of interest" description="Disordered" evidence="2">
    <location>
        <begin position="1"/>
        <end position="133"/>
    </location>
</feature>
<feature type="compositionally biased region" description="Low complexity" evidence="2">
    <location>
        <begin position="23"/>
        <end position="36"/>
    </location>
</feature>
<dbReference type="InterPro" id="IPR008984">
    <property type="entry name" value="SMAD_FHA_dom_sf"/>
</dbReference>
<dbReference type="InterPro" id="IPR000253">
    <property type="entry name" value="FHA_dom"/>
</dbReference>
<evidence type="ECO:0000313" key="4">
    <source>
        <dbReference type="EMBL" id="OHV36210.1"/>
    </source>
</evidence>
<organism evidence="4 5">
    <name type="scientific">Parafrankia colletiae</name>
    <dbReference type="NCBI Taxonomy" id="573497"/>
    <lineage>
        <taxon>Bacteria</taxon>
        <taxon>Bacillati</taxon>
        <taxon>Actinomycetota</taxon>
        <taxon>Actinomycetes</taxon>
        <taxon>Frankiales</taxon>
        <taxon>Frankiaceae</taxon>
        <taxon>Parafrankia</taxon>
    </lineage>
</organism>
<dbReference type="SUPFAM" id="SSF49879">
    <property type="entry name" value="SMAD/FHA domain"/>
    <property type="match status" value="1"/>
</dbReference>
<dbReference type="Proteomes" id="UP000179627">
    <property type="component" value="Unassembled WGS sequence"/>
</dbReference>
<dbReference type="PROSITE" id="PS50006">
    <property type="entry name" value="FHA_DOMAIN"/>
    <property type="match status" value="1"/>
</dbReference>
<reference evidence="5" key="1">
    <citation type="submission" date="2016-07" db="EMBL/GenBank/DDBJ databases">
        <title>Sequence Frankia sp. strain CcI1.17.</title>
        <authorList>
            <person name="Ghodhbane-Gtari F."/>
            <person name="Swanson E."/>
            <person name="Gueddou A."/>
            <person name="Morris K."/>
            <person name="Hezbri K."/>
            <person name="Ktari A."/>
            <person name="Nouioui I."/>
            <person name="Abebe-Akele F."/>
            <person name="Simpson S."/>
            <person name="Thomas K."/>
            <person name="Gtari M."/>
            <person name="Tisa L.S."/>
            <person name="Hurst S."/>
        </authorList>
    </citation>
    <scope>NUCLEOTIDE SEQUENCE [LARGE SCALE GENOMIC DNA]</scope>
    <source>
        <strain evidence="5">Cc1.17</strain>
    </source>
</reference>
<comment type="caution">
    <text evidence="4">The sequence shown here is derived from an EMBL/GenBank/DDBJ whole genome shotgun (WGS) entry which is preliminary data.</text>
</comment>
<dbReference type="AlphaFoldDB" id="A0A1S1QQH6"/>
<sequence length="312" mass="33284">MSSPAVPEDHAGGTGESGPAYRPPTGWLASAAAALPYPLPEPSGETTHGVPGGARQDTGCAPDPDEEADDRDVLDLDLGVDPDALDDDATLASGRSWRPADVPDIDLDDLPTRPPAGPRAPRVTSTEPSVGSWDRRFEPGWPPPEPCPHCGTRRLVTDAYCLGCHYEFTTGRRPAVPVVRQLPAAGPAWSAVIEVDPVHFGTLIGDDLRLPAERPPRVVALENPEILIGARPSRAEPVINLTGPLDDPAVSGRHAGLVRQPDGSYAVVDHGSRNGTRVNRDPEPIRPGRPVPLRDGDRVFVGAWTRITLRLR</sequence>
<feature type="domain" description="FHA" evidence="3">
    <location>
        <begin position="226"/>
        <end position="279"/>
    </location>
</feature>
<evidence type="ECO:0000256" key="2">
    <source>
        <dbReference type="SAM" id="MobiDB-lite"/>
    </source>
</evidence>
<evidence type="ECO:0000256" key="1">
    <source>
        <dbReference type="ARBA" id="ARBA00022553"/>
    </source>
</evidence>
<dbReference type="EMBL" id="MBLM01000118">
    <property type="protein sequence ID" value="OHV36210.1"/>
    <property type="molecule type" value="Genomic_DNA"/>
</dbReference>
<keyword evidence="1" id="KW-0597">Phosphoprotein</keyword>